<proteinExistence type="predicted"/>
<dbReference type="Proteomes" id="UP000547444">
    <property type="component" value="Unassembled WGS sequence"/>
</dbReference>
<sequence>MTLSPDDWFQKINAMFTSVTRPPWQDKMRRPASEGSGAFFTRYTTPRNRFLDMLWSYNVGDPPLPQIEEAYRDVFRHVMRKARSNYAPMCLSAMSDRMELQAISTLADDDTNGDDIAAQIMDETGFVAQFKELQDFAFSMGESYGMAVPKGGGVALKNGQPCPSVHAIDPRRCIGIPDLTNPTRLRAAVVKQYDPITDEQTAFLFLPGRKYTYRHGSGGWTFDADVEVEAITGLDELGGIPIVRFDNLHGMGEYEPHIDLLDRINDTTLQRIIGFWYQALRQRGLFGDDDEDDEDDDDDLDGSEGRRIDPENDLKAGPGALWRFPADFKMWESAQTDLGQFINAKRDDVKEFAAVTSTPLHLITPDAANGSAEGAGLMRESLTSKVRDRRTRFTPQLKLLWRMAFAMAGETDRGTGMRLNWGPIEFRTLAEQASASSQAVGTLSLEDRCERIWQMSPEETDRNVDRMTADALLGLPTTPGQTAPAQTPPAEQQPSSGPAVDNTN</sequence>
<feature type="region of interest" description="Disordered" evidence="1">
    <location>
        <begin position="287"/>
        <end position="314"/>
    </location>
</feature>
<evidence type="ECO:0000313" key="3">
    <source>
        <dbReference type="Proteomes" id="UP000547444"/>
    </source>
</evidence>
<dbReference type="EMBL" id="JAANOW010000005">
    <property type="protein sequence ID" value="NIH98909.1"/>
    <property type="molecule type" value="Genomic_DNA"/>
</dbReference>
<dbReference type="InterPro" id="IPR021145">
    <property type="entry name" value="Portal_protein_SPP1_Gp6-like"/>
</dbReference>
<comment type="caution">
    <text evidence="2">The sequence shown here is derived from an EMBL/GenBank/DDBJ whole genome shotgun (WGS) entry which is preliminary data.</text>
</comment>
<evidence type="ECO:0000313" key="2">
    <source>
        <dbReference type="EMBL" id="NIH98909.1"/>
    </source>
</evidence>
<keyword evidence="3" id="KW-1185">Reference proteome</keyword>
<feature type="compositionally biased region" description="Basic and acidic residues" evidence="1">
    <location>
        <begin position="303"/>
        <end position="314"/>
    </location>
</feature>
<protein>
    <recommendedName>
        <fullName evidence="4">Phage portal protein</fullName>
    </recommendedName>
</protein>
<gene>
    <name evidence="2" type="ORF">FHU31_005933</name>
</gene>
<dbReference type="AlphaFoldDB" id="A0A7X5ZG52"/>
<reference evidence="2 3" key="1">
    <citation type="submission" date="2020-03" db="EMBL/GenBank/DDBJ databases">
        <title>Sequencing the genomes of 1000 actinobacteria strains.</title>
        <authorList>
            <person name="Klenk H.-P."/>
        </authorList>
    </citation>
    <scope>NUCLEOTIDE SEQUENCE [LARGE SCALE GENOMIC DNA]</scope>
    <source>
        <strain evidence="2 3">DSM 44556</strain>
    </source>
</reference>
<evidence type="ECO:0000256" key="1">
    <source>
        <dbReference type="SAM" id="MobiDB-lite"/>
    </source>
</evidence>
<feature type="compositionally biased region" description="Acidic residues" evidence="1">
    <location>
        <begin position="287"/>
        <end position="302"/>
    </location>
</feature>
<feature type="compositionally biased region" description="Basic and acidic residues" evidence="1">
    <location>
        <begin position="459"/>
        <end position="468"/>
    </location>
</feature>
<dbReference type="RefSeq" id="WP_234901743.1">
    <property type="nucleotide sequence ID" value="NZ_JAANOW010000005.1"/>
</dbReference>
<feature type="compositionally biased region" description="Low complexity" evidence="1">
    <location>
        <begin position="471"/>
        <end position="494"/>
    </location>
</feature>
<feature type="region of interest" description="Disordered" evidence="1">
    <location>
        <begin position="456"/>
        <end position="504"/>
    </location>
</feature>
<accession>A0A7X5ZG52</accession>
<organism evidence="2 3">
    <name type="scientific">Mycolicibacterium fluoranthenivorans</name>
    <dbReference type="NCBI Taxonomy" id="258505"/>
    <lineage>
        <taxon>Bacteria</taxon>
        <taxon>Bacillati</taxon>
        <taxon>Actinomycetota</taxon>
        <taxon>Actinomycetes</taxon>
        <taxon>Mycobacteriales</taxon>
        <taxon>Mycobacteriaceae</taxon>
        <taxon>Mycolicibacterium</taxon>
    </lineage>
</organism>
<name>A0A7X5ZG52_9MYCO</name>
<evidence type="ECO:0008006" key="4">
    <source>
        <dbReference type="Google" id="ProtNLM"/>
    </source>
</evidence>
<dbReference type="Pfam" id="PF05133">
    <property type="entry name" value="SPP1_portal"/>
    <property type="match status" value="1"/>
</dbReference>